<reference evidence="2 3" key="1">
    <citation type="submission" date="2024-09" db="EMBL/GenBank/DDBJ databases">
        <authorList>
            <person name="Sun Q."/>
            <person name="Mori K."/>
        </authorList>
    </citation>
    <scope>NUCLEOTIDE SEQUENCE [LARGE SCALE GENOMIC DNA]</scope>
    <source>
        <strain evidence="2 3">CCM 7609</strain>
    </source>
</reference>
<dbReference type="Proteomes" id="UP001589575">
    <property type="component" value="Unassembled WGS sequence"/>
</dbReference>
<evidence type="ECO:0000313" key="2">
    <source>
        <dbReference type="EMBL" id="MFB9073775.1"/>
    </source>
</evidence>
<comment type="caution">
    <text evidence="2">The sequence shown here is derived from an EMBL/GenBank/DDBJ whole genome shotgun (WGS) entry which is preliminary data.</text>
</comment>
<evidence type="ECO:0000256" key="1">
    <source>
        <dbReference type="SAM" id="MobiDB-lite"/>
    </source>
</evidence>
<keyword evidence="3" id="KW-1185">Reference proteome</keyword>
<feature type="region of interest" description="Disordered" evidence="1">
    <location>
        <begin position="1"/>
        <end position="35"/>
    </location>
</feature>
<evidence type="ECO:0000313" key="3">
    <source>
        <dbReference type="Proteomes" id="UP001589575"/>
    </source>
</evidence>
<dbReference type="EMBL" id="JBHMFI010000001">
    <property type="protein sequence ID" value="MFB9073775.1"/>
    <property type="molecule type" value="Genomic_DNA"/>
</dbReference>
<feature type="region of interest" description="Disordered" evidence="1">
    <location>
        <begin position="47"/>
        <end position="82"/>
    </location>
</feature>
<protein>
    <submittedName>
        <fullName evidence="2">Uncharacterized protein</fullName>
    </submittedName>
</protein>
<accession>A0ABV5G4B1</accession>
<organism evidence="2 3">
    <name type="scientific">Citricoccus parietis</name>
    <dbReference type="NCBI Taxonomy" id="592307"/>
    <lineage>
        <taxon>Bacteria</taxon>
        <taxon>Bacillati</taxon>
        <taxon>Actinomycetota</taxon>
        <taxon>Actinomycetes</taxon>
        <taxon>Micrococcales</taxon>
        <taxon>Micrococcaceae</taxon>
        <taxon>Citricoccus</taxon>
    </lineage>
</organism>
<proteinExistence type="predicted"/>
<sequence>MRRSARLRCVGLNPPRRTPITGTTRNRPHRPRSTPWRTCCWSWSRPAPIPSSRPIPRHPGQGVQGTPRQAPSAVPHRSCWTG</sequence>
<feature type="compositionally biased region" description="Low complexity" evidence="1">
    <location>
        <begin position="14"/>
        <end position="25"/>
    </location>
</feature>
<gene>
    <name evidence="2" type="ORF">ACFFX0_22250</name>
</gene>
<name>A0ABV5G4B1_9MICC</name>